<dbReference type="InterPro" id="IPR018076">
    <property type="entry name" value="T2SS_GspF_dom"/>
</dbReference>
<feature type="non-terminal residue" evidence="8">
    <location>
        <position position="1"/>
    </location>
</feature>
<dbReference type="InterPro" id="IPR042094">
    <property type="entry name" value="T2SS_GspF_sf"/>
</dbReference>
<dbReference type="Pfam" id="PF00482">
    <property type="entry name" value="T2SSF"/>
    <property type="match status" value="1"/>
</dbReference>
<keyword evidence="2" id="KW-1003">Cell membrane</keyword>
<evidence type="ECO:0000259" key="7">
    <source>
        <dbReference type="Pfam" id="PF00482"/>
    </source>
</evidence>
<evidence type="ECO:0000256" key="4">
    <source>
        <dbReference type="ARBA" id="ARBA00022989"/>
    </source>
</evidence>
<evidence type="ECO:0000256" key="5">
    <source>
        <dbReference type="ARBA" id="ARBA00023136"/>
    </source>
</evidence>
<dbReference type="AlphaFoldDB" id="X1LN75"/>
<dbReference type="PANTHER" id="PTHR35007">
    <property type="entry name" value="INTEGRAL MEMBRANE PROTEIN-RELATED"/>
    <property type="match status" value="1"/>
</dbReference>
<sequence length="270" mass="29407">IKRVATFTKRVFPEKFLHNLDHRLESTKIVLAAEEYVGVTLLATIIVGVTTGFVGMFLRLPIPLPIPIFAILAAFITFSVLTLAVPYYLAQRRAIELERELPDTLRQMASTLRAGVGIDATMDDIAKSGYGVLSQEFDRVVREIRRGRTIESALLALARRSNSSLYTRAFHLIVEGIERGAALANVLDSVSTDAREVHAIQRERQVATTQQVLFLFVVALFAAPFIIGLTVAVGGIQIGVGPMAAAGLPPEMGTIAMVYIMIQALICSLA</sequence>
<evidence type="ECO:0000256" key="3">
    <source>
        <dbReference type="ARBA" id="ARBA00022692"/>
    </source>
</evidence>
<feature type="transmembrane region" description="Helical" evidence="6">
    <location>
        <begin position="64"/>
        <end position="89"/>
    </location>
</feature>
<feature type="transmembrane region" description="Helical" evidence="6">
    <location>
        <begin position="212"/>
        <end position="240"/>
    </location>
</feature>
<accession>X1LN75</accession>
<name>X1LN75_9ZZZZ</name>
<protein>
    <recommendedName>
        <fullName evidence="7">Type II secretion system protein GspF domain-containing protein</fullName>
    </recommendedName>
</protein>
<dbReference type="EMBL" id="BARV01022476">
    <property type="protein sequence ID" value="GAI20523.1"/>
    <property type="molecule type" value="Genomic_DNA"/>
</dbReference>
<evidence type="ECO:0000313" key="8">
    <source>
        <dbReference type="EMBL" id="GAI20523.1"/>
    </source>
</evidence>
<feature type="transmembrane region" description="Helical" evidence="6">
    <location>
        <begin position="36"/>
        <end position="58"/>
    </location>
</feature>
<reference evidence="8" key="1">
    <citation type="journal article" date="2014" name="Front. Microbiol.">
        <title>High frequency of phylogenetically diverse reductive dehalogenase-homologous genes in deep subseafloor sedimentary metagenomes.</title>
        <authorList>
            <person name="Kawai M."/>
            <person name="Futagami T."/>
            <person name="Toyoda A."/>
            <person name="Takaki Y."/>
            <person name="Nishi S."/>
            <person name="Hori S."/>
            <person name="Arai W."/>
            <person name="Tsubouchi T."/>
            <person name="Morono Y."/>
            <person name="Uchiyama I."/>
            <person name="Ito T."/>
            <person name="Fujiyama A."/>
            <person name="Inagaki F."/>
            <person name="Takami H."/>
        </authorList>
    </citation>
    <scope>NUCLEOTIDE SEQUENCE</scope>
    <source>
        <strain evidence="8">Expedition CK06-06</strain>
    </source>
</reference>
<feature type="non-terminal residue" evidence="8">
    <location>
        <position position="270"/>
    </location>
</feature>
<organism evidence="8">
    <name type="scientific">marine sediment metagenome</name>
    <dbReference type="NCBI Taxonomy" id="412755"/>
    <lineage>
        <taxon>unclassified sequences</taxon>
        <taxon>metagenomes</taxon>
        <taxon>ecological metagenomes</taxon>
    </lineage>
</organism>
<gene>
    <name evidence="8" type="ORF">S06H3_37047</name>
</gene>
<dbReference type="Gene3D" id="1.20.81.30">
    <property type="entry name" value="Type II secretion system (T2SS), domain F"/>
    <property type="match status" value="1"/>
</dbReference>
<feature type="transmembrane region" description="Helical" evidence="6">
    <location>
        <begin position="252"/>
        <end position="269"/>
    </location>
</feature>
<evidence type="ECO:0000256" key="2">
    <source>
        <dbReference type="ARBA" id="ARBA00022475"/>
    </source>
</evidence>
<feature type="domain" description="Type II secretion system protein GspF" evidence="7">
    <location>
        <begin position="105"/>
        <end position="227"/>
    </location>
</feature>
<evidence type="ECO:0000256" key="1">
    <source>
        <dbReference type="ARBA" id="ARBA00004651"/>
    </source>
</evidence>
<comment type="caution">
    <text evidence="8">The sequence shown here is derived from an EMBL/GenBank/DDBJ whole genome shotgun (WGS) entry which is preliminary data.</text>
</comment>
<comment type="subcellular location">
    <subcellularLocation>
        <location evidence="1">Cell membrane</location>
        <topology evidence="1">Multi-pass membrane protein</topology>
    </subcellularLocation>
</comment>
<proteinExistence type="predicted"/>
<keyword evidence="5 6" id="KW-0472">Membrane</keyword>
<dbReference type="GO" id="GO:0005886">
    <property type="term" value="C:plasma membrane"/>
    <property type="evidence" value="ECO:0007669"/>
    <property type="project" value="UniProtKB-SubCell"/>
</dbReference>
<keyword evidence="4 6" id="KW-1133">Transmembrane helix</keyword>
<dbReference type="PANTHER" id="PTHR35007:SF1">
    <property type="entry name" value="PILUS ASSEMBLY PROTEIN"/>
    <property type="match status" value="1"/>
</dbReference>
<keyword evidence="3 6" id="KW-0812">Transmembrane</keyword>
<evidence type="ECO:0000256" key="6">
    <source>
        <dbReference type="SAM" id="Phobius"/>
    </source>
</evidence>